<feature type="region of interest" description="Disordered" evidence="2">
    <location>
        <begin position="397"/>
        <end position="427"/>
    </location>
</feature>
<keyword evidence="4" id="KW-1185">Reference proteome</keyword>
<dbReference type="Proteomes" id="UP000324632">
    <property type="component" value="Chromosome 3"/>
</dbReference>
<reference evidence="3 4" key="1">
    <citation type="journal article" date="2019" name="Mol. Ecol. Resour.">
        <title>Chromosome-level genome assembly of Triplophysa tibetana, a fish adapted to the harsh high-altitude environment of the Tibetan Plateau.</title>
        <authorList>
            <person name="Yang X."/>
            <person name="Liu H."/>
            <person name="Ma Z."/>
            <person name="Zou Y."/>
            <person name="Zou M."/>
            <person name="Mao Y."/>
            <person name="Li X."/>
            <person name="Wang H."/>
            <person name="Chen T."/>
            <person name="Wang W."/>
            <person name="Yang R."/>
        </authorList>
    </citation>
    <scope>NUCLEOTIDE SEQUENCE [LARGE SCALE GENOMIC DNA]</scope>
    <source>
        <strain evidence="3">TTIB1903HZAU</strain>
        <tissue evidence="3">Muscle</tissue>
    </source>
</reference>
<evidence type="ECO:0000313" key="4">
    <source>
        <dbReference type="Proteomes" id="UP000324632"/>
    </source>
</evidence>
<feature type="compositionally biased region" description="Basic and acidic residues" evidence="2">
    <location>
        <begin position="112"/>
        <end position="139"/>
    </location>
</feature>
<feature type="region of interest" description="Disordered" evidence="2">
    <location>
        <begin position="307"/>
        <end position="326"/>
    </location>
</feature>
<keyword evidence="1" id="KW-0175">Coiled coil</keyword>
<feature type="coiled-coil region" evidence="1">
    <location>
        <begin position="234"/>
        <end position="261"/>
    </location>
</feature>
<evidence type="ECO:0000256" key="1">
    <source>
        <dbReference type="SAM" id="Coils"/>
    </source>
</evidence>
<accession>A0A5A9PN21</accession>
<evidence type="ECO:0000313" key="3">
    <source>
        <dbReference type="EMBL" id="KAA0723714.1"/>
    </source>
</evidence>
<comment type="caution">
    <text evidence="3">The sequence shown here is derived from an EMBL/GenBank/DDBJ whole genome shotgun (WGS) entry which is preliminary data.</text>
</comment>
<name>A0A5A9PN21_9TELE</name>
<organism evidence="3 4">
    <name type="scientific">Triplophysa tibetana</name>
    <dbReference type="NCBI Taxonomy" id="1572043"/>
    <lineage>
        <taxon>Eukaryota</taxon>
        <taxon>Metazoa</taxon>
        <taxon>Chordata</taxon>
        <taxon>Craniata</taxon>
        <taxon>Vertebrata</taxon>
        <taxon>Euteleostomi</taxon>
        <taxon>Actinopterygii</taxon>
        <taxon>Neopterygii</taxon>
        <taxon>Teleostei</taxon>
        <taxon>Ostariophysi</taxon>
        <taxon>Cypriniformes</taxon>
        <taxon>Nemacheilidae</taxon>
        <taxon>Triplophysa</taxon>
    </lineage>
</organism>
<dbReference type="EMBL" id="SOYY01000003">
    <property type="protein sequence ID" value="KAA0723714.1"/>
    <property type="molecule type" value="Genomic_DNA"/>
</dbReference>
<protein>
    <submittedName>
        <fullName evidence="3">Uncharacterized protein</fullName>
    </submittedName>
</protein>
<dbReference type="AlphaFoldDB" id="A0A5A9PN21"/>
<gene>
    <name evidence="3" type="ORF">E1301_Tti003171</name>
</gene>
<sequence length="463" mass="52368">MNTCGRGIDEDRRILAVSKCLEDAMEAALRKALELALKIAMTEVSRLTDQALRDVRDQIYESQQENITLKLRLQNIHAEHDNPKLTNKSRFKSAGSVRDTQESDGDNGANMNKEDTSDPEKKFKTDPTRHTDNIQHVEPSDQDPSLSELVFKQVKVENEKPEPEDRRPSIDILYQIKECFNTMSRRPNGIKENQIILAVSTSLENALEAALRGAFEVAVEIAVKEVSRLTGQALRDIKDQIHETQQENISLKQRLQQIHTEQTIAKQLSDANPRRSRIRYDNLGQNTPINVCEKVSKKDECVKETFNEIGNDGYPRSHEMRTSPLNENDISDHIQQVNPSDQDPSSFQPKFEQVKVKNEKAEPGLDGSSGCDFDARPDCSFDRRSNKEFELDRIALAQSKQSEDCGPDSEQQKNETESLDPGPSLDTKWGQTCNPSCMFVNSVDIHFIVKVISIIITFSITSL</sequence>
<evidence type="ECO:0000256" key="2">
    <source>
        <dbReference type="SAM" id="MobiDB-lite"/>
    </source>
</evidence>
<proteinExistence type="predicted"/>
<feature type="region of interest" description="Disordered" evidence="2">
    <location>
        <begin position="80"/>
        <end position="147"/>
    </location>
</feature>